<dbReference type="AlphaFoldDB" id="A0A833SLW4"/>
<name>A0A833SLW4_PHYIN</name>
<feature type="compositionally biased region" description="Acidic residues" evidence="1">
    <location>
        <begin position="87"/>
        <end position="99"/>
    </location>
</feature>
<organism evidence="2 3">
    <name type="scientific">Phytophthora infestans</name>
    <name type="common">Potato late blight agent</name>
    <name type="synonym">Botrytis infestans</name>
    <dbReference type="NCBI Taxonomy" id="4787"/>
    <lineage>
        <taxon>Eukaryota</taxon>
        <taxon>Sar</taxon>
        <taxon>Stramenopiles</taxon>
        <taxon>Oomycota</taxon>
        <taxon>Peronosporomycetes</taxon>
        <taxon>Peronosporales</taxon>
        <taxon>Peronosporaceae</taxon>
        <taxon>Phytophthora</taxon>
    </lineage>
</organism>
<reference evidence="2" key="1">
    <citation type="submission" date="2020-04" db="EMBL/GenBank/DDBJ databases">
        <title>Hybrid Assembly of Korean Phytophthora infestans isolates.</title>
        <authorList>
            <person name="Prokchorchik M."/>
            <person name="Lee Y."/>
            <person name="Seo J."/>
            <person name="Cho J.-H."/>
            <person name="Park Y.-E."/>
            <person name="Jang D.-C."/>
            <person name="Im J.-S."/>
            <person name="Choi J.-G."/>
            <person name="Park H.-J."/>
            <person name="Lee G.-B."/>
            <person name="Lee Y.-G."/>
            <person name="Hong S.-Y."/>
            <person name="Cho K."/>
            <person name="Sohn K.H."/>
        </authorList>
    </citation>
    <scope>NUCLEOTIDE SEQUENCE</scope>
    <source>
        <strain evidence="2">KR_1_A1</strain>
    </source>
</reference>
<feature type="region of interest" description="Disordered" evidence="1">
    <location>
        <begin position="40"/>
        <end position="146"/>
    </location>
</feature>
<evidence type="ECO:0000313" key="3">
    <source>
        <dbReference type="Proteomes" id="UP000602510"/>
    </source>
</evidence>
<dbReference type="Proteomes" id="UP000602510">
    <property type="component" value="Unassembled WGS sequence"/>
</dbReference>
<evidence type="ECO:0000313" key="2">
    <source>
        <dbReference type="EMBL" id="KAF4028994.1"/>
    </source>
</evidence>
<protein>
    <submittedName>
        <fullName evidence="2">Uncharacterized protein</fullName>
    </submittedName>
</protein>
<comment type="caution">
    <text evidence="2">The sequence shown here is derived from an EMBL/GenBank/DDBJ whole genome shotgun (WGS) entry which is preliminary data.</text>
</comment>
<feature type="region of interest" description="Disordered" evidence="1">
    <location>
        <begin position="195"/>
        <end position="214"/>
    </location>
</feature>
<feature type="compositionally biased region" description="Basic and acidic residues" evidence="1">
    <location>
        <begin position="51"/>
        <end position="67"/>
    </location>
</feature>
<sequence length="237" mass="26870">MLAFEIIAEKCRALDGVLKKDGPALRTRFDRLVRMLCEAQKSSVRASGTTEDWKELADEEKAKERARSQGIETSGKLMRRLSMGEMDQMDEDEEDEQGDDGSVSAAVGGDLTEQQSDDSTSRRCSGEDPVSGRKRAATSGARRVQNFSKRKKLGAVSDSTVSPIERSIGDASFKYEYLRERLQFEREDSLKRLEPEEKRMAAEQDREARREAAEQQRELFSQEFMLKLLQIAMNKTN</sequence>
<dbReference type="EMBL" id="WSZM01000913">
    <property type="protein sequence ID" value="KAF4028994.1"/>
    <property type="molecule type" value="Genomic_DNA"/>
</dbReference>
<gene>
    <name evidence="2" type="ORF">GN244_ATG19306</name>
</gene>
<accession>A0A833SLW4</accession>
<proteinExistence type="predicted"/>
<evidence type="ECO:0000256" key="1">
    <source>
        <dbReference type="SAM" id="MobiDB-lite"/>
    </source>
</evidence>
<keyword evidence="3" id="KW-1185">Reference proteome</keyword>
<feature type="compositionally biased region" description="Polar residues" evidence="1">
    <location>
        <begin position="40"/>
        <end position="50"/>
    </location>
</feature>